<keyword evidence="11 12" id="KW-0066">ATP synthesis</keyword>
<dbReference type="GO" id="GO:0045259">
    <property type="term" value="C:proton-transporting ATP synthase complex"/>
    <property type="evidence" value="ECO:0007669"/>
    <property type="project" value="UniProtKB-KW"/>
</dbReference>
<reference evidence="14 15" key="1">
    <citation type="submission" date="2021-10" db="EMBL/GenBank/DDBJ databases">
        <title>Anaerobic single-cell dispensing facilitates the cultivation of human gut bacteria.</title>
        <authorList>
            <person name="Afrizal A."/>
        </authorList>
    </citation>
    <scope>NUCLEOTIDE SEQUENCE [LARGE SCALE GENOMIC DNA]</scope>
    <source>
        <strain evidence="14 15">CLA-AA-H270</strain>
    </source>
</reference>
<keyword evidence="5 12" id="KW-0812">Transmembrane</keyword>
<dbReference type="NCBIfam" id="TIGR01260">
    <property type="entry name" value="ATP_synt_c"/>
    <property type="match status" value="1"/>
</dbReference>
<accession>A0AAW4W003</accession>
<dbReference type="InterPro" id="IPR005953">
    <property type="entry name" value="ATP_synth_csu_bac/chlpt"/>
</dbReference>
<keyword evidence="9 12" id="KW-0446">Lipid-binding</keyword>
<dbReference type="GO" id="GO:0046933">
    <property type="term" value="F:proton-transporting ATP synthase activity, rotational mechanism"/>
    <property type="evidence" value="ECO:0007669"/>
    <property type="project" value="UniProtKB-UniRule"/>
</dbReference>
<dbReference type="SUPFAM" id="SSF81333">
    <property type="entry name" value="F1F0 ATP synthase subunit C"/>
    <property type="match status" value="1"/>
</dbReference>
<dbReference type="HAMAP" id="MF_01396">
    <property type="entry name" value="ATP_synth_c_bact"/>
    <property type="match status" value="1"/>
</dbReference>
<evidence type="ECO:0000256" key="5">
    <source>
        <dbReference type="ARBA" id="ARBA00022692"/>
    </source>
</evidence>
<feature type="site" description="Reversibly protonated during proton transport" evidence="12">
    <location>
        <position position="62"/>
    </location>
</feature>
<organism evidence="14 15">
    <name type="scientific">Agathobaculum butyriciproducens</name>
    <dbReference type="NCBI Taxonomy" id="1628085"/>
    <lineage>
        <taxon>Bacteria</taxon>
        <taxon>Bacillati</taxon>
        <taxon>Bacillota</taxon>
        <taxon>Clostridia</taxon>
        <taxon>Eubacteriales</taxon>
        <taxon>Butyricicoccaceae</taxon>
        <taxon>Agathobaculum</taxon>
    </lineage>
</organism>
<keyword evidence="6 12" id="KW-0375">Hydrogen ion transport</keyword>
<dbReference type="PANTHER" id="PTHR10031:SF0">
    <property type="entry name" value="ATPASE PROTEIN 9"/>
    <property type="match status" value="1"/>
</dbReference>
<evidence type="ECO:0000256" key="2">
    <source>
        <dbReference type="ARBA" id="ARBA00006704"/>
    </source>
</evidence>
<feature type="transmembrane region" description="Helical" evidence="12">
    <location>
        <begin position="58"/>
        <end position="78"/>
    </location>
</feature>
<dbReference type="InterPro" id="IPR002379">
    <property type="entry name" value="ATPase_proteolipid_c-like_dom"/>
</dbReference>
<evidence type="ECO:0000256" key="1">
    <source>
        <dbReference type="ARBA" id="ARBA00004141"/>
    </source>
</evidence>
<dbReference type="Pfam" id="PF00137">
    <property type="entry name" value="ATP-synt_C"/>
    <property type="match status" value="1"/>
</dbReference>
<comment type="caution">
    <text evidence="14">The sequence shown here is derived from an EMBL/GenBank/DDBJ whole genome shotgun (WGS) entry which is preliminary data.</text>
</comment>
<evidence type="ECO:0000256" key="4">
    <source>
        <dbReference type="ARBA" id="ARBA00022547"/>
    </source>
</evidence>
<evidence type="ECO:0000256" key="11">
    <source>
        <dbReference type="ARBA" id="ARBA00023310"/>
    </source>
</evidence>
<dbReference type="CDD" id="cd18184">
    <property type="entry name" value="ATP-synt_Fo_c_NaATPase"/>
    <property type="match status" value="1"/>
</dbReference>
<dbReference type="GO" id="GO:0033177">
    <property type="term" value="C:proton-transporting two-sector ATPase complex, proton-transporting domain"/>
    <property type="evidence" value="ECO:0007669"/>
    <property type="project" value="InterPro"/>
</dbReference>
<dbReference type="PANTHER" id="PTHR10031">
    <property type="entry name" value="ATP SYNTHASE LIPID-BINDING PROTEIN, MITOCHONDRIAL"/>
    <property type="match status" value="1"/>
</dbReference>
<dbReference type="Proteomes" id="UP001298753">
    <property type="component" value="Unassembled WGS sequence"/>
</dbReference>
<comment type="subcellular location">
    <subcellularLocation>
        <location evidence="12">Cell membrane</location>
        <topology evidence="12">Multi-pass membrane protein</topology>
    </subcellularLocation>
    <subcellularLocation>
        <location evidence="1">Membrane</location>
        <topology evidence="1">Multi-pass membrane protein</topology>
    </subcellularLocation>
</comment>
<dbReference type="Gene3D" id="1.20.120.610">
    <property type="entry name" value="lithium bound rotor ring of v- atpase"/>
    <property type="match status" value="1"/>
</dbReference>
<feature type="domain" description="V-ATPase proteolipid subunit C-like" evidence="13">
    <location>
        <begin position="13"/>
        <end position="75"/>
    </location>
</feature>
<comment type="function">
    <text evidence="12">F(1)F(0) ATP synthase produces ATP from ADP in the presence of a proton or sodium gradient. F-type ATPases consist of two structural domains, F(1) containing the extramembraneous catalytic core and F(0) containing the membrane proton channel, linked together by a central stalk and a peripheral stalk. During catalysis, ATP synthesis in the catalytic domain of F(1) is coupled via a rotary mechanism of the central stalk subunits to proton translocation.</text>
</comment>
<gene>
    <name evidence="12 14" type="primary">atpE</name>
    <name evidence="14" type="ORF">LKD22_00070</name>
</gene>
<evidence type="ECO:0000313" key="15">
    <source>
        <dbReference type="Proteomes" id="UP001298753"/>
    </source>
</evidence>
<dbReference type="EMBL" id="JAJEPX010000001">
    <property type="protein sequence ID" value="MCC2175538.1"/>
    <property type="molecule type" value="Genomic_DNA"/>
</dbReference>
<dbReference type="PROSITE" id="PS00605">
    <property type="entry name" value="ATPASE_C"/>
    <property type="match status" value="1"/>
</dbReference>
<proteinExistence type="inferred from homology"/>
<evidence type="ECO:0000256" key="3">
    <source>
        <dbReference type="ARBA" id="ARBA00022448"/>
    </source>
</evidence>
<comment type="similarity">
    <text evidence="2 12">Belongs to the ATPase C chain family.</text>
</comment>
<dbReference type="PRINTS" id="PR00124">
    <property type="entry name" value="ATPASEC"/>
</dbReference>
<evidence type="ECO:0000313" key="14">
    <source>
        <dbReference type="EMBL" id="MCC2175538.1"/>
    </source>
</evidence>
<evidence type="ECO:0000256" key="12">
    <source>
        <dbReference type="HAMAP-Rule" id="MF_01396"/>
    </source>
</evidence>
<dbReference type="InterPro" id="IPR000454">
    <property type="entry name" value="ATP_synth_F0_csu"/>
</dbReference>
<keyword evidence="7 12" id="KW-1133">Transmembrane helix</keyword>
<evidence type="ECO:0000256" key="9">
    <source>
        <dbReference type="ARBA" id="ARBA00023121"/>
    </source>
</evidence>
<keyword evidence="15" id="KW-1185">Reference proteome</keyword>
<name>A0AAW4W003_9FIRM</name>
<evidence type="ECO:0000256" key="10">
    <source>
        <dbReference type="ARBA" id="ARBA00023136"/>
    </source>
</evidence>
<evidence type="ECO:0000256" key="6">
    <source>
        <dbReference type="ARBA" id="ARBA00022781"/>
    </source>
</evidence>
<comment type="caution">
    <text evidence="12">Lacks conserved residue(s) required for the propagation of feature annotation.</text>
</comment>
<keyword evidence="3 12" id="KW-0813">Transport</keyword>
<keyword evidence="4 12" id="KW-0138">CF(0)</keyword>
<evidence type="ECO:0000256" key="8">
    <source>
        <dbReference type="ARBA" id="ARBA00023065"/>
    </source>
</evidence>
<dbReference type="InterPro" id="IPR035921">
    <property type="entry name" value="F/V-ATP_Csub_sf"/>
</dbReference>
<evidence type="ECO:0000259" key="13">
    <source>
        <dbReference type="Pfam" id="PF00137"/>
    </source>
</evidence>
<comment type="function">
    <text evidence="12">Key component of the F(0) channel; it plays a direct role in translocation across the membrane. A homomeric c-ring of between 10-14 subunits forms the central stalk rotor element with the F(1) delta and epsilon subunits.</text>
</comment>
<protein>
    <recommendedName>
        <fullName evidence="12">ATP synthase subunit c</fullName>
    </recommendedName>
    <alternativeName>
        <fullName evidence="12">ATP synthase F(0) sector subunit c</fullName>
    </alternativeName>
    <alternativeName>
        <fullName evidence="12">F-type ATPase subunit c</fullName>
        <shortName evidence="12">F-ATPase subunit c</shortName>
    </alternativeName>
    <alternativeName>
        <fullName evidence="12">Lipid-binding protein</fullName>
    </alternativeName>
</protein>
<dbReference type="GO" id="GO:0005886">
    <property type="term" value="C:plasma membrane"/>
    <property type="evidence" value="ECO:0007669"/>
    <property type="project" value="UniProtKB-SubCell"/>
</dbReference>
<dbReference type="AlphaFoldDB" id="A0AAW4W003"/>
<sequence>MDPKAFVAGMSALGAGMAMIAGLGPGIGEGYAAGQACSAIGRQPEAQGDITRTMILGIAMAESTGIYALVIALILLFANPFVGQF</sequence>
<keyword evidence="12" id="KW-1003">Cell membrane</keyword>
<dbReference type="RefSeq" id="WP_110436663.1">
    <property type="nucleotide sequence ID" value="NZ_DBEZDI010000021.1"/>
</dbReference>
<evidence type="ECO:0000256" key="7">
    <source>
        <dbReference type="ARBA" id="ARBA00022989"/>
    </source>
</evidence>
<dbReference type="InterPro" id="IPR020537">
    <property type="entry name" value="ATP_synth_F0_csu_DDCD_BS"/>
</dbReference>
<dbReference type="GO" id="GO:0008289">
    <property type="term" value="F:lipid binding"/>
    <property type="evidence" value="ECO:0007669"/>
    <property type="project" value="UniProtKB-KW"/>
</dbReference>
<keyword evidence="10 12" id="KW-0472">Membrane</keyword>
<dbReference type="GeneID" id="98659666"/>
<keyword evidence="8 12" id="KW-0406">Ion transport</keyword>